<accession>A0ABU7P7C0</accession>
<keyword evidence="4" id="KW-1185">Reference proteome</keyword>
<dbReference type="SUPFAM" id="SSF74853">
    <property type="entry name" value="Lamin A/C globular tail domain"/>
    <property type="match status" value="1"/>
</dbReference>
<proteinExistence type="predicted"/>
<evidence type="ECO:0000259" key="2">
    <source>
        <dbReference type="PROSITE" id="PS51841"/>
    </source>
</evidence>
<dbReference type="PROSITE" id="PS51841">
    <property type="entry name" value="LTD"/>
    <property type="match status" value="1"/>
</dbReference>
<name>A0ABU7P7C0_9ACTN</name>
<reference evidence="3 4" key="1">
    <citation type="submission" date="2023-12" db="EMBL/GenBank/DDBJ databases">
        <title>Streptomyces sp. V4-01.</title>
        <authorList>
            <person name="Somphong A."/>
            <person name="Phongsopitanun W."/>
        </authorList>
    </citation>
    <scope>NUCLEOTIDE SEQUENCE [LARGE SCALE GENOMIC DNA]</scope>
    <source>
        <strain evidence="3 4">V4-01</strain>
    </source>
</reference>
<gene>
    <name evidence="3" type="ORF">V2S66_04035</name>
</gene>
<dbReference type="EMBL" id="JAZEWV010000002">
    <property type="protein sequence ID" value="MEE4541137.1"/>
    <property type="molecule type" value="Genomic_DNA"/>
</dbReference>
<protein>
    <submittedName>
        <fullName evidence="3">Lamin tail domain-containing protein</fullName>
    </submittedName>
</protein>
<dbReference type="RefSeq" id="WP_330793021.1">
    <property type="nucleotide sequence ID" value="NZ_JAZEWV010000002.1"/>
</dbReference>
<dbReference type="Gene3D" id="2.60.40.1260">
    <property type="entry name" value="Lamin Tail domain"/>
    <property type="match status" value="1"/>
</dbReference>
<dbReference type="Pfam" id="PF00932">
    <property type="entry name" value="LTD"/>
    <property type="match status" value="1"/>
</dbReference>
<sequence>MVDTGRHTMNLSGWTLSNAEHHTYRFTHLRLAGHASVRVHTGTGRDTAADVYQDRRDHAWNDDHDTATLRDGNGRVADAKSWGHRGHRR</sequence>
<feature type="region of interest" description="Disordered" evidence="1">
    <location>
        <begin position="59"/>
        <end position="89"/>
    </location>
</feature>
<feature type="domain" description="LTD" evidence="2">
    <location>
        <begin position="1"/>
        <end position="84"/>
    </location>
</feature>
<evidence type="ECO:0000313" key="4">
    <source>
        <dbReference type="Proteomes" id="UP001344658"/>
    </source>
</evidence>
<comment type="caution">
    <text evidence="3">The sequence shown here is derived from an EMBL/GenBank/DDBJ whole genome shotgun (WGS) entry which is preliminary data.</text>
</comment>
<feature type="compositionally biased region" description="Basic and acidic residues" evidence="1">
    <location>
        <begin position="59"/>
        <end position="68"/>
    </location>
</feature>
<dbReference type="InterPro" id="IPR036415">
    <property type="entry name" value="Lamin_tail_dom_sf"/>
</dbReference>
<dbReference type="InterPro" id="IPR001322">
    <property type="entry name" value="Lamin_tail_dom"/>
</dbReference>
<dbReference type="Proteomes" id="UP001344658">
    <property type="component" value="Unassembled WGS sequence"/>
</dbReference>
<evidence type="ECO:0000256" key="1">
    <source>
        <dbReference type="SAM" id="MobiDB-lite"/>
    </source>
</evidence>
<evidence type="ECO:0000313" key="3">
    <source>
        <dbReference type="EMBL" id="MEE4541137.1"/>
    </source>
</evidence>
<organism evidence="3 4">
    <name type="scientific">Actinacidiphila polyblastidii</name>
    <dbReference type="NCBI Taxonomy" id="3110430"/>
    <lineage>
        <taxon>Bacteria</taxon>
        <taxon>Bacillati</taxon>
        <taxon>Actinomycetota</taxon>
        <taxon>Actinomycetes</taxon>
        <taxon>Kitasatosporales</taxon>
        <taxon>Streptomycetaceae</taxon>
        <taxon>Actinacidiphila</taxon>
    </lineage>
</organism>